<sequence length="40" mass="4365">MSDKRDTRLSKLGVNAGPITFSTVFLIGVVVAIVIAWLLY</sequence>
<organism evidence="2 3">
    <name type="scientific">Phyllobacterium bourgognense</name>
    <dbReference type="NCBI Taxonomy" id="314236"/>
    <lineage>
        <taxon>Bacteria</taxon>
        <taxon>Pseudomonadati</taxon>
        <taxon>Pseudomonadota</taxon>
        <taxon>Alphaproteobacteria</taxon>
        <taxon>Hyphomicrobiales</taxon>
        <taxon>Phyllobacteriaceae</taxon>
        <taxon>Phyllobacterium</taxon>
    </lineage>
</organism>
<proteinExistence type="predicted"/>
<dbReference type="RefSeq" id="WP_281032708.1">
    <property type="nucleotide sequence ID" value="NZ_QPJM01000008.1"/>
</dbReference>
<keyword evidence="1" id="KW-1133">Transmembrane helix</keyword>
<evidence type="ECO:0000313" key="2">
    <source>
        <dbReference type="EMBL" id="RCW82374.1"/>
    </source>
</evidence>
<dbReference type="EMBL" id="QPJM01000008">
    <property type="protein sequence ID" value="RCW82374.1"/>
    <property type="molecule type" value="Genomic_DNA"/>
</dbReference>
<reference evidence="2 3" key="1">
    <citation type="submission" date="2018-07" db="EMBL/GenBank/DDBJ databases">
        <title>Genomic Encyclopedia of Type Strains, Phase III (KMG-III): the genomes of soil and plant-associated and newly described type strains.</title>
        <authorList>
            <person name="Whitman W."/>
        </authorList>
    </citation>
    <scope>NUCLEOTIDE SEQUENCE [LARGE SCALE GENOMIC DNA]</scope>
    <source>
        <strain evidence="2 3">31-25a</strain>
    </source>
</reference>
<keyword evidence="1" id="KW-0812">Transmembrane</keyword>
<feature type="transmembrane region" description="Helical" evidence="1">
    <location>
        <begin position="12"/>
        <end position="39"/>
    </location>
</feature>
<keyword evidence="1" id="KW-0472">Membrane</keyword>
<name>A0A368YW08_9HYPH</name>
<dbReference type="Proteomes" id="UP000253324">
    <property type="component" value="Unassembled WGS sequence"/>
</dbReference>
<dbReference type="AlphaFoldDB" id="A0A368YW08"/>
<keyword evidence="3" id="KW-1185">Reference proteome</keyword>
<gene>
    <name evidence="2" type="ORF">C7476_108189</name>
</gene>
<protein>
    <submittedName>
        <fullName evidence="2">Uncharacterized protein</fullName>
    </submittedName>
</protein>
<evidence type="ECO:0000256" key="1">
    <source>
        <dbReference type="SAM" id="Phobius"/>
    </source>
</evidence>
<comment type="caution">
    <text evidence="2">The sequence shown here is derived from an EMBL/GenBank/DDBJ whole genome shotgun (WGS) entry which is preliminary data.</text>
</comment>
<accession>A0A368YW08</accession>
<evidence type="ECO:0000313" key="3">
    <source>
        <dbReference type="Proteomes" id="UP000253324"/>
    </source>
</evidence>